<name>A0A392QPG2_9FABA</name>
<evidence type="ECO:0000313" key="2">
    <source>
        <dbReference type="EMBL" id="MCI25426.1"/>
    </source>
</evidence>
<reference evidence="2 3" key="1">
    <citation type="journal article" date="2018" name="Front. Plant Sci.">
        <title>Red Clover (Trifolium pratense) and Zigzag Clover (T. medium) - A Picture of Genomic Similarities and Differences.</title>
        <authorList>
            <person name="Dluhosova J."/>
            <person name="Istvanek J."/>
            <person name="Nedelnik J."/>
            <person name="Repkova J."/>
        </authorList>
    </citation>
    <scope>NUCLEOTIDE SEQUENCE [LARGE SCALE GENOMIC DNA]</scope>
    <source>
        <strain evidence="3">cv. 10/8</strain>
        <tissue evidence="2">Leaf</tissue>
    </source>
</reference>
<feature type="transmembrane region" description="Helical" evidence="1">
    <location>
        <begin position="78"/>
        <end position="99"/>
    </location>
</feature>
<dbReference type="AlphaFoldDB" id="A0A392QPG2"/>
<organism evidence="2 3">
    <name type="scientific">Trifolium medium</name>
    <dbReference type="NCBI Taxonomy" id="97028"/>
    <lineage>
        <taxon>Eukaryota</taxon>
        <taxon>Viridiplantae</taxon>
        <taxon>Streptophyta</taxon>
        <taxon>Embryophyta</taxon>
        <taxon>Tracheophyta</taxon>
        <taxon>Spermatophyta</taxon>
        <taxon>Magnoliopsida</taxon>
        <taxon>eudicotyledons</taxon>
        <taxon>Gunneridae</taxon>
        <taxon>Pentapetalae</taxon>
        <taxon>rosids</taxon>
        <taxon>fabids</taxon>
        <taxon>Fabales</taxon>
        <taxon>Fabaceae</taxon>
        <taxon>Papilionoideae</taxon>
        <taxon>50 kb inversion clade</taxon>
        <taxon>NPAAA clade</taxon>
        <taxon>Hologalegina</taxon>
        <taxon>IRL clade</taxon>
        <taxon>Trifolieae</taxon>
        <taxon>Trifolium</taxon>
    </lineage>
</organism>
<keyword evidence="1" id="KW-0472">Membrane</keyword>
<keyword evidence="1" id="KW-0812">Transmembrane</keyword>
<evidence type="ECO:0000313" key="3">
    <source>
        <dbReference type="Proteomes" id="UP000265520"/>
    </source>
</evidence>
<sequence length="107" mass="11856">PTCFRRFLVVLGTGISCVFRTTVMLCLWPHHPFSVRVVKPFGLLNRCGGSSFQLRSSLHFSPLFSLSRYGIGFVTVDVWVFATVAVLVLGCCSIPAVVFREFLVVVS</sequence>
<proteinExistence type="predicted"/>
<feature type="non-terminal residue" evidence="2">
    <location>
        <position position="1"/>
    </location>
</feature>
<accession>A0A392QPG2</accession>
<keyword evidence="1" id="KW-1133">Transmembrane helix</keyword>
<evidence type="ECO:0000256" key="1">
    <source>
        <dbReference type="SAM" id="Phobius"/>
    </source>
</evidence>
<keyword evidence="3" id="KW-1185">Reference proteome</keyword>
<dbReference type="EMBL" id="LXQA010147140">
    <property type="protein sequence ID" value="MCI25426.1"/>
    <property type="molecule type" value="Genomic_DNA"/>
</dbReference>
<comment type="caution">
    <text evidence="2">The sequence shown here is derived from an EMBL/GenBank/DDBJ whole genome shotgun (WGS) entry which is preliminary data.</text>
</comment>
<dbReference type="Proteomes" id="UP000265520">
    <property type="component" value="Unassembled WGS sequence"/>
</dbReference>
<feature type="transmembrane region" description="Helical" evidence="1">
    <location>
        <begin position="7"/>
        <end position="30"/>
    </location>
</feature>
<protein>
    <submittedName>
        <fullName evidence="2">Uncharacterized protein</fullName>
    </submittedName>
</protein>